<dbReference type="RefSeq" id="WP_317901228.1">
    <property type="nucleotide sequence ID" value="NZ_JAIRBC010000005.1"/>
</dbReference>
<dbReference type="PANTHER" id="PTHR34610:SF3">
    <property type="entry name" value="SSL7007 PROTEIN"/>
    <property type="match status" value="1"/>
</dbReference>
<dbReference type="Proteomes" id="UP001200642">
    <property type="component" value="Unassembled WGS sequence"/>
</dbReference>
<gene>
    <name evidence="2" type="ORF">K8352_04970</name>
</gene>
<comment type="caution">
    <text evidence="2">The sequence shown here is derived from an EMBL/GenBank/DDBJ whole genome shotgun (WGS) entry which is preliminary data.</text>
</comment>
<keyword evidence="3" id="KW-1185">Reference proteome</keyword>
<proteinExistence type="predicted"/>
<dbReference type="Pfam" id="PF13470">
    <property type="entry name" value="PIN_3"/>
    <property type="match status" value="1"/>
</dbReference>
<dbReference type="InterPro" id="IPR002850">
    <property type="entry name" value="PIN_toxin-like"/>
</dbReference>
<dbReference type="PANTHER" id="PTHR34610">
    <property type="entry name" value="SSL7007 PROTEIN"/>
    <property type="match status" value="1"/>
</dbReference>
<dbReference type="InterPro" id="IPR002716">
    <property type="entry name" value="PIN_dom"/>
</dbReference>
<evidence type="ECO:0000313" key="2">
    <source>
        <dbReference type="EMBL" id="MCG2460088.1"/>
    </source>
</evidence>
<sequence length="103" mass="11455">MTKLFVFDTNSLISAAILPDSVSGRAFFSAVEKGLLLISEETLEELKSVISRKKFDKYLPKRSDRSVFIDSLWAASLKVAPNISITDCRDPKDNKFLELAVSA</sequence>
<reference evidence="2" key="1">
    <citation type="submission" date="2023-02" db="EMBL/GenBank/DDBJ databases">
        <title>Genome of Flavobacteriaceae gen. nov. sp. strain F89.</title>
        <authorList>
            <person name="Wang Y."/>
        </authorList>
    </citation>
    <scope>NUCLEOTIDE SEQUENCE</scope>
    <source>
        <strain evidence="2">F89</strain>
    </source>
</reference>
<evidence type="ECO:0000313" key="3">
    <source>
        <dbReference type="Proteomes" id="UP001200642"/>
    </source>
</evidence>
<dbReference type="AlphaFoldDB" id="A0AAE3ESD6"/>
<dbReference type="NCBIfam" id="TIGR00305">
    <property type="entry name" value="putative toxin-antitoxin system toxin component, PIN family"/>
    <property type="match status" value="1"/>
</dbReference>
<evidence type="ECO:0000259" key="1">
    <source>
        <dbReference type="Pfam" id="PF13470"/>
    </source>
</evidence>
<protein>
    <submittedName>
        <fullName evidence="2">Toxin-antitoxin system toxin component, PIN family</fullName>
    </submittedName>
</protein>
<feature type="domain" description="PIN" evidence="1">
    <location>
        <begin position="6"/>
        <end position="103"/>
    </location>
</feature>
<dbReference type="EMBL" id="JAIRBC010000005">
    <property type="protein sequence ID" value="MCG2460088.1"/>
    <property type="molecule type" value="Genomic_DNA"/>
</dbReference>
<organism evidence="2 3">
    <name type="scientific">Cerina litoralis</name>
    <dbReference type="NCBI Taxonomy" id="2874477"/>
    <lineage>
        <taxon>Bacteria</taxon>
        <taxon>Pseudomonadati</taxon>
        <taxon>Bacteroidota</taxon>
        <taxon>Flavobacteriia</taxon>
        <taxon>Flavobacteriales</taxon>
        <taxon>Flavobacteriaceae</taxon>
        <taxon>Cerina</taxon>
    </lineage>
</organism>
<name>A0AAE3ESD6_9FLAO</name>
<accession>A0AAE3ESD6</accession>